<organism evidence="3 4">
    <name type="scientific">Roseomonas nitratireducens</name>
    <dbReference type="NCBI Taxonomy" id="2820810"/>
    <lineage>
        <taxon>Bacteria</taxon>
        <taxon>Pseudomonadati</taxon>
        <taxon>Pseudomonadota</taxon>
        <taxon>Alphaproteobacteria</taxon>
        <taxon>Acetobacterales</taxon>
        <taxon>Roseomonadaceae</taxon>
        <taxon>Roseomonas</taxon>
    </lineage>
</organism>
<evidence type="ECO:0000313" key="3">
    <source>
        <dbReference type="EMBL" id="MBP0465969.1"/>
    </source>
</evidence>
<proteinExistence type="predicted"/>
<dbReference type="Proteomes" id="UP000680815">
    <property type="component" value="Unassembled WGS sequence"/>
</dbReference>
<feature type="chain" id="PRO_5046897627" evidence="2">
    <location>
        <begin position="23"/>
        <end position="130"/>
    </location>
</feature>
<feature type="compositionally biased region" description="Pro residues" evidence="1">
    <location>
        <begin position="112"/>
        <end position="123"/>
    </location>
</feature>
<feature type="signal peptide" evidence="2">
    <location>
        <begin position="1"/>
        <end position="22"/>
    </location>
</feature>
<reference evidence="3 4" key="1">
    <citation type="submission" date="2021-03" db="EMBL/GenBank/DDBJ databases">
        <authorList>
            <person name="So Y."/>
        </authorList>
    </citation>
    <scope>NUCLEOTIDE SEQUENCE [LARGE SCALE GENOMIC DNA]</scope>
    <source>
        <strain evidence="3 4">PWR1</strain>
    </source>
</reference>
<evidence type="ECO:0000256" key="2">
    <source>
        <dbReference type="SAM" id="SignalP"/>
    </source>
</evidence>
<dbReference type="PROSITE" id="PS51257">
    <property type="entry name" value="PROKAR_LIPOPROTEIN"/>
    <property type="match status" value="1"/>
</dbReference>
<dbReference type="EMBL" id="JAGIYZ010000020">
    <property type="protein sequence ID" value="MBP0465969.1"/>
    <property type="molecule type" value="Genomic_DNA"/>
</dbReference>
<keyword evidence="4" id="KW-1185">Reference proteome</keyword>
<feature type="compositionally biased region" description="Pro residues" evidence="1">
    <location>
        <begin position="92"/>
        <end position="102"/>
    </location>
</feature>
<evidence type="ECO:0000313" key="4">
    <source>
        <dbReference type="Proteomes" id="UP000680815"/>
    </source>
</evidence>
<feature type="region of interest" description="Disordered" evidence="1">
    <location>
        <begin position="81"/>
        <end position="130"/>
    </location>
</feature>
<dbReference type="RefSeq" id="WP_209353348.1">
    <property type="nucleotide sequence ID" value="NZ_JAGIYZ010000020.1"/>
</dbReference>
<sequence>MTTRRWFLLGIVATLAACAPEAQPVTVITEPDPDPESVYTPGPIPWGNLTEEHKRRARQALTRLGEAVPDDETLQARWMVMSPAQQRFMIRRPPPPPPPPRRTAPARGRGAPQPPPRRAPPPSTTRAPRR</sequence>
<keyword evidence="2" id="KW-0732">Signal</keyword>
<name>A0ABS4AX78_9PROT</name>
<accession>A0ABS4AX78</accession>
<protein>
    <submittedName>
        <fullName evidence="3">Uncharacterized protein</fullName>
    </submittedName>
</protein>
<feature type="region of interest" description="Disordered" evidence="1">
    <location>
        <begin position="26"/>
        <end position="49"/>
    </location>
</feature>
<gene>
    <name evidence="3" type="ORF">J5Y09_18730</name>
</gene>
<comment type="caution">
    <text evidence="3">The sequence shown here is derived from an EMBL/GenBank/DDBJ whole genome shotgun (WGS) entry which is preliminary data.</text>
</comment>
<evidence type="ECO:0000256" key="1">
    <source>
        <dbReference type="SAM" id="MobiDB-lite"/>
    </source>
</evidence>